<feature type="compositionally biased region" description="Polar residues" evidence="2">
    <location>
        <begin position="300"/>
        <end position="314"/>
    </location>
</feature>
<dbReference type="AlphaFoldDB" id="A0ABD7M862"/>
<evidence type="ECO:0000313" key="5">
    <source>
        <dbReference type="Proteomes" id="UP000184253"/>
    </source>
</evidence>
<dbReference type="InterPro" id="IPR001509">
    <property type="entry name" value="Epimerase_deHydtase"/>
</dbReference>
<comment type="similarity">
    <text evidence="1">Belongs to the NAD(P)-dependent epimerase/dehydratase family.</text>
</comment>
<dbReference type="RefSeq" id="WP_073116783.1">
    <property type="nucleotide sequence ID" value="NZ_FRCE01000006.1"/>
</dbReference>
<reference evidence="4 5" key="1">
    <citation type="submission" date="2016-11" db="EMBL/GenBank/DDBJ databases">
        <authorList>
            <person name="Varghese N."/>
            <person name="Submissions S."/>
        </authorList>
    </citation>
    <scope>NUCLEOTIDE SEQUENCE [LARGE SCALE GENOMIC DNA]</scope>
    <source>
        <strain evidence="4 5">VTM4R57</strain>
    </source>
</reference>
<proteinExistence type="inferred from homology"/>
<organism evidence="4 5">
    <name type="scientific">Micrococcus luteus</name>
    <name type="common">Micrococcus lysodeikticus</name>
    <dbReference type="NCBI Taxonomy" id="1270"/>
    <lineage>
        <taxon>Bacteria</taxon>
        <taxon>Bacillati</taxon>
        <taxon>Actinomycetota</taxon>
        <taxon>Actinomycetes</taxon>
        <taxon>Micrococcales</taxon>
        <taxon>Micrococcaceae</taxon>
        <taxon>Micrococcus</taxon>
    </lineage>
</organism>
<evidence type="ECO:0000256" key="2">
    <source>
        <dbReference type="SAM" id="MobiDB-lite"/>
    </source>
</evidence>
<name>A0ABD7M862_MICLU</name>
<feature type="domain" description="NAD-dependent epimerase/dehydratase" evidence="3">
    <location>
        <begin position="4"/>
        <end position="230"/>
    </location>
</feature>
<dbReference type="InterPro" id="IPR036291">
    <property type="entry name" value="NAD(P)-bd_dom_sf"/>
</dbReference>
<dbReference type="Gene3D" id="3.40.50.720">
    <property type="entry name" value="NAD(P)-binding Rossmann-like Domain"/>
    <property type="match status" value="1"/>
</dbReference>
<evidence type="ECO:0000256" key="1">
    <source>
        <dbReference type="ARBA" id="ARBA00007637"/>
    </source>
</evidence>
<feature type="region of interest" description="Disordered" evidence="2">
    <location>
        <begin position="300"/>
        <end position="321"/>
    </location>
</feature>
<dbReference type="PANTHER" id="PTHR43000">
    <property type="entry name" value="DTDP-D-GLUCOSE 4,6-DEHYDRATASE-RELATED"/>
    <property type="match status" value="1"/>
</dbReference>
<sequence length="321" mass="34551">MRFVVTGAGGFLGSSVVRELLAETDHDVVAVSSQTDGELAAQLERAPYPALRRFPQVHPRTRLLEAGFLRDGDVVINCAFPWNRGGRAMADGLEYLTRLFQSAHDVDLHTFVNVSSQSVYSQARTEAADEGSPIECDTPYSTGKYAMELAAELVLSPEVLVNARMSSLIGPGYDVRIVNRFIARFLADEPVSIQGGDQVFDFMDVRDAARALIAVALAGPPKGSAALNIGSGAPRTLRDIAQTVADVVRAHTGHDPRIDWEPSAGDDRTLGLDSGLLRREYDFAPRHTLEDSALSILQGMTSPQFASVGETPTGSPEGGQR</sequence>
<dbReference type="CDD" id="cd08946">
    <property type="entry name" value="SDR_e"/>
    <property type="match status" value="1"/>
</dbReference>
<dbReference type="EMBL" id="FRCE01000006">
    <property type="protein sequence ID" value="SHL59705.1"/>
    <property type="molecule type" value="Genomic_DNA"/>
</dbReference>
<dbReference type="SUPFAM" id="SSF51735">
    <property type="entry name" value="NAD(P)-binding Rossmann-fold domains"/>
    <property type="match status" value="1"/>
</dbReference>
<evidence type="ECO:0000259" key="3">
    <source>
        <dbReference type="Pfam" id="PF01370"/>
    </source>
</evidence>
<dbReference type="Pfam" id="PF01370">
    <property type="entry name" value="Epimerase"/>
    <property type="match status" value="1"/>
</dbReference>
<evidence type="ECO:0000313" key="4">
    <source>
        <dbReference type="EMBL" id="SHL59705.1"/>
    </source>
</evidence>
<comment type="caution">
    <text evidence="4">The sequence shown here is derived from an EMBL/GenBank/DDBJ whole genome shotgun (WGS) entry which is preliminary data.</text>
</comment>
<protein>
    <submittedName>
        <fullName evidence="4">Nucleoside-diphosphate-sugar epimerase</fullName>
    </submittedName>
</protein>
<accession>A0ABD7M862</accession>
<gene>
    <name evidence="4" type="ORF">SAMN04487849_10653</name>
</gene>
<dbReference type="Proteomes" id="UP000184253">
    <property type="component" value="Unassembled WGS sequence"/>
</dbReference>